<comment type="catalytic activity">
    <reaction evidence="1">
        <text>ATP-independent breakage of single-stranded DNA, followed by passage and rejoining.</text>
        <dbReference type="EC" id="5.6.2.1"/>
    </reaction>
</comment>
<dbReference type="Gene3D" id="1.10.290.10">
    <property type="entry name" value="Topoisomerase I, domain 4"/>
    <property type="match status" value="1"/>
</dbReference>
<dbReference type="GO" id="GO:0006265">
    <property type="term" value="P:DNA topological change"/>
    <property type="evidence" value="ECO:0007669"/>
    <property type="project" value="InterPro"/>
</dbReference>
<dbReference type="GO" id="GO:0003677">
    <property type="term" value="F:DNA binding"/>
    <property type="evidence" value="ECO:0007669"/>
    <property type="project" value="UniProtKB-KW"/>
</dbReference>
<dbReference type="SMART" id="SM00436">
    <property type="entry name" value="TOP1Bc"/>
    <property type="match status" value="1"/>
</dbReference>
<accession>A0A3D8IHK7</accession>
<evidence type="ECO:0000256" key="2">
    <source>
        <dbReference type="ARBA" id="ARBA00009446"/>
    </source>
</evidence>
<dbReference type="SMART" id="SM00437">
    <property type="entry name" value="TOP1Ac"/>
    <property type="match status" value="1"/>
</dbReference>
<dbReference type="SMART" id="SM00493">
    <property type="entry name" value="TOPRIM"/>
    <property type="match status" value="1"/>
</dbReference>
<sequence>MQLNDTLIIIESPNKVEKIQKITGAKVFATAGHFKGLTQDFLKDFDNYEPIFDFTDERKKNNIFKALKEAEGKEVYIATDPDREGYAIGYFFYQMLKNKNPKSVKRAEFFEITESGIEKGITNAIPFSQSNIKMFESWKARAVGDKLVGFILSPKYAGIFKENISIGRVQTPVLALIVQRQQEIEAYEKLPLKEKVDYKIKAISSKNGKELSLLNNNLYNDKQEAFSIINDLPDIAKCYEIESKEVKNSPKMPYRTSQLQESLSKRLGISTKEVMDCAQKLFEKGLITYHRTDSNAISKEFLDELQSHLSSEEWYQRREYKAGSQSQAEAHEAIRITHYHSFNQLDEIAKENNLSPKEKEIYQAIYQNTILSQAKDCINSITDYTFTIKAMLFHIKSTKCLYKGFKGVFAEEADEEEEEDKVIQDIEFSKEEEIVIAKFDTQEFKKKAPSPYKESNFISLLEKNGIGRPSTYATYLPILIERGYIILEKKGKEHIIIPTQKGITLIQTLNNKEEWITKAQFTKEMENVLDCIAKGELKYTDFIRPLHQKMEFAPINQKEITKPSEKQIAYAEKLAKEQDIEIPKEIYEDCKECSAFIEKLNKTKAPTPPSEKQIKLAEDLANKNNLELPKGYKDDCKVCSAFIDKCFKSKK</sequence>
<evidence type="ECO:0000256" key="4">
    <source>
        <dbReference type="ARBA" id="ARBA00023029"/>
    </source>
</evidence>
<dbReference type="InterPro" id="IPR013826">
    <property type="entry name" value="Topo_IA_cen_sub3"/>
</dbReference>
<dbReference type="PROSITE" id="PS50880">
    <property type="entry name" value="TOPRIM"/>
    <property type="match status" value="1"/>
</dbReference>
<feature type="domain" description="Toprim" evidence="11">
    <location>
        <begin position="5"/>
        <end position="111"/>
    </location>
</feature>
<dbReference type="PRINTS" id="PR00417">
    <property type="entry name" value="PRTPISMRASEI"/>
</dbReference>
<dbReference type="GO" id="GO:0003917">
    <property type="term" value="F:DNA topoisomerase type I (single strand cut, ATP-independent) activity"/>
    <property type="evidence" value="ECO:0007669"/>
    <property type="project" value="UniProtKB-EC"/>
</dbReference>
<dbReference type="InterPro" id="IPR013825">
    <property type="entry name" value="Topo_IA_cen_sub2"/>
</dbReference>
<dbReference type="CDD" id="cd00186">
    <property type="entry name" value="TOP1Ac"/>
    <property type="match status" value="1"/>
</dbReference>
<proteinExistence type="inferred from homology"/>
<reference evidence="13 14" key="1">
    <citation type="submission" date="2018-04" db="EMBL/GenBank/DDBJ databases">
        <title>Novel Campyloabacter and Helicobacter Species and Strains.</title>
        <authorList>
            <person name="Mannion A.J."/>
            <person name="Shen Z."/>
            <person name="Fox J.G."/>
        </authorList>
    </citation>
    <scope>NUCLEOTIDE SEQUENCE [LARGE SCALE GENOMIC DNA]</scope>
    <source>
        <strain evidence="13 14">MIT 99-5101</strain>
    </source>
</reference>
<dbReference type="PANTHER" id="PTHR42785:SF1">
    <property type="entry name" value="DNA TOPOISOMERASE"/>
    <property type="match status" value="1"/>
</dbReference>
<evidence type="ECO:0000259" key="12">
    <source>
        <dbReference type="PROSITE" id="PS52039"/>
    </source>
</evidence>
<gene>
    <name evidence="13" type="ORF">CQA43_01830</name>
</gene>
<dbReference type="InterPro" id="IPR023405">
    <property type="entry name" value="Topo_IA_core_domain"/>
</dbReference>
<evidence type="ECO:0000256" key="10">
    <source>
        <dbReference type="ARBA" id="ARBA00032877"/>
    </source>
</evidence>
<comment type="caution">
    <text evidence="13">The sequence shown here is derived from an EMBL/GenBank/DDBJ whole genome shotgun (WGS) entry which is preliminary data.</text>
</comment>
<keyword evidence="4" id="KW-0799">Topoisomerase</keyword>
<dbReference type="Gene3D" id="1.10.460.10">
    <property type="entry name" value="Topoisomerase I, domain 2"/>
    <property type="match status" value="1"/>
</dbReference>
<feature type="domain" description="Topo IA-type catalytic" evidence="12">
    <location>
        <begin position="131"/>
        <end position="554"/>
    </location>
</feature>
<dbReference type="Pfam" id="PF01131">
    <property type="entry name" value="Topoisom_bac"/>
    <property type="match status" value="1"/>
</dbReference>
<dbReference type="InterPro" id="IPR006171">
    <property type="entry name" value="TOPRIM_dom"/>
</dbReference>
<dbReference type="PROSITE" id="PS52039">
    <property type="entry name" value="TOPO_IA_2"/>
    <property type="match status" value="1"/>
</dbReference>
<dbReference type="GeneID" id="82535028"/>
<dbReference type="InterPro" id="IPR013824">
    <property type="entry name" value="Topo_IA_cen_sub1"/>
</dbReference>
<organism evidence="13 14">
    <name type="scientific">Helicobacter ganmani</name>
    <dbReference type="NCBI Taxonomy" id="60246"/>
    <lineage>
        <taxon>Bacteria</taxon>
        <taxon>Pseudomonadati</taxon>
        <taxon>Campylobacterota</taxon>
        <taxon>Epsilonproteobacteria</taxon>
        <taxon>Campylobacterales</taxon>
        <taxon>Helicobacteraceae</taxon>
        <taxon>Helicobacter</taxon>
    </lineage>
</organism>
<dbReference type="EMBL" id="NXLS01000001">
    <property type="protein sequence ID" value="RDU64560.1"/>
    <property type="molecule type" value="Genomic_DNA"/>
</dbReference>
<dbReference type="Proteomes" id="UP000256650">
    <property type="component" value="Unassembled WGS sequence"/>
</dbReference>
<dbReference type="InterPro" id="IPR003601">
    <property type="entry name" value="Topo_IA_2"/>
</dbReference>
<evidence type="ECO:0000256" key="7">
    <source>
        <dbReference type="ARBA" id="ARBA00030003"/>
    </source>
</evidence>
<evidence type="ECO:0000256" key="8">
    <source>
        <dbReference type="ARBA" id="ARBA00031985"/>
    </source>
</evidence>
<evidence type="ECO:0000256" key="9">
    <source>
        <dbReference type="ARBA" id="ARBA00032235"/>
    </source>
</evidence>
<keyword evidence="6 13" id="KW-0413">Isomerase</keyword>
<name>A0A3D8IHK7_9HELI</name>
<dbReference type="OrthoDB" id="9804262at2"/>
<evidence type="ECO:0000256" key="1">
    <source>
        <dbReference type="ARBA" id="ARBA00000213"/>
    </source>
</evidence>
<evidence type="ECO:0000259" key="11">
    <source>
        <dbReference type="PROSITE" id="PS50880"/>
    </source>
</evidence>
<evidence type="ECO:0000256" key="5">
    <source>
        <dbReference type="ARBA" id="ARBA00023125"/>
    </source>
</evidence>
<protein>
    <recommendedName>
        <fullName evidence="3">DNA topoisomerase</fullName>
        <ecNumber evidence="3">5.6.2.1</ecNumber>
    </recommendedName>
    <alternativeName>
        <fullName evidence="10">Omega-protein</fullName>
    </alternativeName>
    <alternativeName>
        <fullName evidence="9">Relaxing enzyme</fullName>
    </alternativeName>
    <alternativeName>
        <fullName evidence="7">Swivelase</fullName>
    </alternativeName>
    <alternativeName>
        <fullName evidence="8">Untwisting enzyme</fullName>
    </alternativeName>
</protein>
<dbReference type="InterPro" id="IPR013497">
    <property type="entry name" value="Topo_IA_cen"/>
</dbReference>
<evidence type="ECO:0000313" key="14">
    <source>
        <dbReference type="Proteomes" id="UP000256650"/>
    </source>
</evidence>
<dbReference type="AlphaFoldDB" id="A0A3D8IHK7"/>
<dbReference type="Gene3D" id="3.40.50.140">
    <property type="match status" value="1"/>
</dbReference>
<evidence type="ECO:0000256" key="3">
    <source>
        <dbReference type="ARBA" id="ARBA00012891"/>
    </source>
</evidence>
<dbReference type="InterPro" id="IPR003602">
    <property type="entry name" value="Topo_IA_DNA-bd_dom"/>
</dbReference>
<dbReference type="SUPFAM" id="SSF56712">
    <property type="entry name" value="Prokaryotic type I DNA topoisomerase"/>
    <property type="match status" value="1"/>
</dbReference>
<dbReference type="Pfam" id="PF01751">
    <property type="entry name" value="Toprim"/>
    <property type="match status" value="1"/>
</dbReference>
<dbReference type="RefSeq" id="WP_115550895.1">
    <property type="nucleotide sequence ID" value="NZ_CAPHNE010000121.1"/>
</dbReference>
<dbReference type="PANTHER" id="PTHR42785">
    <property type="entry name" value="DNA TOPOISOMERASE, TYPE IA, CORE"/>
    <property type="match status" value="1"/>
</dbReference>
<dbReference type="InterPro" id="IPR000380">
    <property type="entry name" value="Topo_IA"/>
</dbReference>
<keyword evidence="5" id="KW-0238">DNA-binding</keyword>
<dbReference type="Gene3D" id="2.70.20.10">
    <property type="entry name" value="Topoisomerase I, domain 3"/>
    <property type="match status" value="1"/>
</dbReference>
<evidence type="ECO:0000313" key="13">
    <source>
        <dbReference type="EMBL" id="RDU64560.1"/>
    </source>
</evidence>
<evidence type="ECO:0000256" key="6">
    <source>
        <dbReference type="ARBA" id="ARBA00023235"/>
    </source>
</evidence>
<keyword evidence="14" id="KW-1185">Reference proteome</keyword>
<dbReference type="EC" id="5.6.2.1" evidence="3"/>
<comment type="similarity">
    <text evidence="2">Belongs to the type IA topoisomerase family.</text>
</comment>